<dbReference type="PhylomeDB" id="A0A167XEZ5"/>
<dbReference type="AlphaFoldDB" id="A0A167XEZ5"/>
<evidence type="ECO:0000313" key="2">
    <source>
        <dbReference type="EMBL" id="KZN92743.1"/>
    </source>
</evidence>
<evidence type="ECO:0000256" key="1">
    <source>
        <dbReference type="SAM" id="MobiDB-lite"/>
    </source>
</evidence>
<accession>A0A167XEZ5</accession>
<sequence>MSDNPGDGKNPRRARKPQGFFSERQQEQRNAAARGQLEVDLPIRPKDKRAAPDDSQAESSPKKKQKKEATKPKPLDVKAFMDDLKTDYSKRRLKPMPPRPPKQKWRPVKTAITDRAKAPKGWNPREPDLINDDLQSQITRCRERIKENIMPHVYEHKLEELLVGQERDKKMAAEKGLSWPVVRRLEDLQSILEWAQSNAIKDKYKIANNVQNVILAYRSGGLDWCHGFVTYWHNGAQLCAPRPFKWDEFQYLYDEYKGNETGFWVEGIDGPGPSSQQAVIECGTGSRKWAAEMSISLRIPTTGGKPSPRSFEFSFKDDTGADYMVLYENDVNRLRINLQAQGLMYPIPRLLGVLVVTLGDGSKKAMLVRELEVNMWDEHEKQYMADSWDSIPVAVLPGRGTKRLNGPWMRWKFYTATAPDNSNRLWIYDYNPSNPLMRGPKIPTATKAQMDRALPTAHKYESIENHPQFNPDIPSGKSII</sequence>
<organism evidence="2">
    <name type="scientific">Penicillium chrysogenum</name>
    <name type="common">Penicillium notatum</name>
    <dbReference type="NCBI Taxonomy" id="5076"/>
    <lineage>
        <taxon>Eukaryota</taxon>
        <taxon>Fungi</taxon>
        <taxon>Dikarya</taxon>
        <taxon>Ascomycota</taxon>
        <taxon>Pezizomycotina</taxon>
        <taxon>Eurotiomycetes</taxon>
        <taxon>Eurotiomycetidae</taxon>
        <taxon>Eurotiales</taxon>
        <taxon>Aspergillaceae</taxon>
        <taxon>Penicillium</taxon>
        <taxon>Penicillium chrysogenum species complex</taxon>
    </lineage>
</organism>
<feature type="compositionally biased region" description="Basic and acidic residues" evidence="1">
    <location>
        <begin position="67"/>
        <end position="80"/>
    </location>
</feature>
<feature type="region of interest" description="Disordered" evidence="1">
    <location>
        <begin position="1"/>
        <end position="80"/>
    </location>
</feature>
<feature type="compositionally biased region" description="Basic and acidic residues" evidence="1">
    <location>
        <begin position="41"/>
        <end position="52"/>
    </location>
</feature>
<proteinExistence type="predicted"/>
<gene>
    <name evidence="2" type="ORF">EN45_029040</name>
</gene>
<dbReference type="Proteomes" id="UP000076449">
    <property type="component" value="Chromosome I"/>
</dbReference>
<protein>
    <submittedName>
        <fullName evidence="2">Uncharacterized protein</fullName>
    </submittedName>
</protein>
<reference evidence="2" key="1">
    <citation type="journal article" date="2014" name="Genome Announc.">
        <title>Complete sequencing and chromosome-scale genome assembly of the industrial progenitor strain P2niaD18 from the penicillin producer Penicillium chrysogenum.</title>
        <authorList>
            <person name="Specht T."/>
            <person name="Dahlmann T.A."/>
            <person name="Zadra I."/>
            <person name="Kurnsteiner H."/>
            <person name="Kuck U."/>
        </authorList>
    </citation>
    <scope>NUCLEOTIDE SEQUENCE [LARGE SCALE GENOMIC DNA]</scope>
    <source>
        <strain evidence="2">P2niaD18</strain>
    </source>
</reference>
<name>A0A167XEZ5_PENCH</name>
<dbReference type="EMBL" id="CM002798">
    <property type="protein sequence ID" value="KZN92743.1"/>
    <property type="molecule type" value="Genomic_DNA"/>
</dbReference>